<protein>
    <submittedName>
        <fullName evidence="2">Stage III sporulation protein AC</fullName>
    </submittedName>
</protein>
<keyword evidence="1" id="KW-0472">Membrane</keyword>
<dbReference type="RefSeq" id="WP_103896066.1">
    <property type="nucleotide sequence ID" value="NZ_FNUK01000012.1"/>
</dbReference>
<feature type="transmembrane region" description="Helical" evidence="1">
    <location>
        <begin position="6"/>
        <end position="25"/>
    </location>
</feature>
<dbReference type="Proteomes" id="UP000242850">
    <property type="component" value="Unassembled WGS sequence"/>
</dbReference>
<keyword evidence="1" id="KW-1133">Transmembrane helix</keyword>
<name>A0A1H5V430_9CLOT</name>
<dbReference type="InterPro" id="IPR025664">
    <property type="entry name" value="Spore_III_AC/AD"/>
</dbReference>
<feature type="transmembrane region" description="Helical" evidence="1">
    <location>
        <begin position="32"/>
        <end position="53"/>
    </location>
</feature>
<sequence>MIDISIIFKIGALGILIIILDKIFNSQGKEDFATITTLIGVVMILFLTLNMIMKLFDTVKSMFQF</sequence>
<proteinExistence type="predicted"/>
<reference evidence="3" key="1">
    <citation type="submission" date="2016-10" db="EMBL/GenBank/DDBJ databases">
        <authorList>
            <person name="Varghese N."/>
            <person name="Submissions S."/>
        </authorList>
    </citation>
    <scope>NUCLEOTIDE SEQUENCE [LARGE SCALE GENOMIC DNA]</scope>
    <source>
        <strain evidence="3">DSM 5463</strain>
    </source>
</reference>
<evidence type="ECO:0000256" key="1">
    <source>
        <dbReference type="SAM" id="Phobius"/>
    </source>
</evidence>
<dbReference type="OrthoDB" id="1926511at2"/>
<accession>A0A1H5V430</accession>
<dbReference type="NCBIfam" id="TIGR02848">
    <property type="entry name" value="spore_III_AC"/>
    <property type="match status" value="1"/>
</dbReference>
<keyword evidence="3" id="KW-1185">Reference proteome</keyword>
<evidence type="ECO:0000313" key="3">
    <source>
        <dbReference type="Proteomes" id="UP000242850"/>
    </source>
</evidence>
<dbReference type="Pfam" id="PF06686">
    <property type="entry name" value="SpoIIIAC"/>
    <property type="match status" value="1"/>
</dbReference>
<dbReference type="AlphaFoldDB" id="A0A1H5V430"/>
<evidence type="ECO:0000313" key="2">
    <source>
        <dbReference type="EMBL" id="SEF81973.1"/>
    </source>
</evidence>
<dbReference type="InterPro" id="IPR009570">
    <property type="entry name" value="Spore_III_AC"/>
</dbReference>
<gene>
    <name evidence="2" type="ORF">SAMN05660865_01099</name>
</gene>
<organism evidence="2 3">
    <name type="scientific">Caloramator fervidus</name>
    <dbReference type="NCBI Taxonomy" id="29344"/>
    <lineage>
        <taxon>Bacteria</taxon>
        <taxon>Bacillati</taxon>
        <taxon>Bacillota</taxon>
        <taxon>Clostridia</taxon>
        <taxon>Eubacteriales</taxon>
        <taxon>Clostridiaceae</taxon>
        <taxon>Caloramator</taxon>
    </lineage>
</organism>
<dbReference type="EMBL" id="FNUK01000012">
    <property type="protein sequence ID" value="SEF81973.1"/>
    <property type="molecule type" value="Genomic_DNA"/>
</dbReference>
<keyword evidence="1" id="KW-0812">Transmembrane</keyword>